<sequence>MWGDIMVKAKKHHSQTNPITGLKKCPTGINGLDEVTLGGLPQGRPIIIRQLPGPLKRIIGDLSGTKRVLVGLDIRNKQ</sequence>
<reference evidence="2 3" key="1">
    <citation type="submission" date="2006-09" db="EMBL/GenBank/DDBJ databases">
        <authorList>
            <person name="Emerson D."/>
            <person name="Ferriera S."/>
            <person name="Johnson J."/>
            <person name="Kravitz S."/>
            <person name="Halpern A."/>
            <person name="Remington K."/>
            <person name="Beeson K."/>
            <person name="Tran B."/>
            <person name="Rogers Y.-H."/>
            <person name="Friedman R."/>
            <person name="Venter J.C."/>
        </authorList>
    </citation>
    <scope>NUCLEOTIDE SEQUENCE [LARGE SCALE GENOMIC DNA]</scope>
    <source>
        <strain evidence="2 3">PV-1</strain>
    </source>
</reference>
<proteinExistence type="predicted"/>
<feature type="region of interest" description="Disordered" evidence="1">
    <location>
        <begin position="1"/>
        <end position="22"/>
    </location>
</feature>
<accession>Q0F302</accession>
<evidence type="ECO:0000313" key="3">
    <source>
        <dbReference type="Proteomes" id="UP000005297"/>
    </source>
</evidence>
<organism evidence="2 3">
    <name type="scientific">Mariprofundus ferrooxydans PV-1</name>
    <dbReference type="NCBI Taxonomy" id="314345"/>
    <lineage>
        <taxon>Bacteria</taxon>
        <taxon>Pseudomonadati</taxon>
        <taxon>Pseudomonadota</taxon>
        <taxon>Candidatius Mariprofundia</taxon>
        <taxon>Mariprofundales</taxon>
        <taxon>Mariprofundaceae</taxon>
        <taxon>Mariprofundus</taxon>
    </lineage>
</organism>
<evidence type="ECO:0000256" key="1">
    <source>
        <dbReference type="SAM" id="MobiDB-lite"/>
    </source>
</evidence>
<dbReference type="EMBL" id="AATS01000001">
    <property type="protein sequence ID" value="EAU56139.1"/>
    <property type="molecule type" value="Genomic_DNA"/>
</dbReference>
<dbReference type="Proteomes" id="UP000005297">
    <property type="component" value="Unassembled WGS sequence"/>
</dbReference>
<dbReference type="InParanoid" id="Q0F302"/>
<keyword evidence="3" id="KW-1185">Reference proteome</keyword>
<gene>
    <name evidence="2" type="ORF">SPV1_04943</name>
</gene>
<dbReference type="HOGENOM" id="CLU_2617838_0_0_0"/>
<comment type="caution">
    <text evidence="2">The sequence shown here is derived from an EMBL/GenBank/DDBJ whole genome shotgun (WGS) entry which is preliminary data.</text>
</comment>
<protein>
    <submittedName>
        <fullName evidence="2">Uncharacterized protein</fullName>
    </submittedName>
</protein>
<evidence type="ECO:0000313" key="2">
    <source>
        <dbReference type="EMBL" id="EAU56139.1"/>
    </source>
</evidence>
<dbReference type="AlphaFoldDB" id="Q0F302"/>
<name>Q0F302_9PROT</name>
<dbReference type="Gene3D" id="3.40.30.10">
    <property type="entry name" value="Glutaredoxin"/>
    <property type="match status" value="1"/>
</dbReference>